<dbReference type="AlphaFoldDB" id="A0A101HGK4"/>
<evidence type="ECO:0000313" key="1">
    <source>
        <dbReference type="EMBL" id="KUK76456.1"/>
    </source>
</evidence>
<organism evidence="1 2">
    <name type="scientific">candidate division WS6 bacterium 34_10</name>
    <dbReference type="NCBI Taxonomy" id="1641389"/>
    <lineage>
        <taxon>Bacteria</taxon>
        <taxon>Candidatus Dojkabacteria</taxon>
    </lineage>
</organism>
<dbReference type="Proteomes" id="UP000053904">
    <property type="component" value="Unassembled WGS sequence"/>
</dbReference>
<accession>A0A101HGK4</accession>
<sequence length="159" mass="18391">MKSHLLYFEIDLPHFQTHKIPATIPIMLDIKEILKSYSLNPKNSIVVGSGILNALDLRESNDIDITVRQTTYNRLSKLPEFKIKKTSGSDILTSDTLEIGTSLAVPNHTYSFKELFENSVVIDQVRYIKLELLLDIKKQWDRDKDKKDIKIIEKYLQSN</sequence>
<comment type="caution">
    <text evidence="1">The sequence shown here is derived from an EMBL/GenBank/DDBJ whole genome shotgun (WGS) entry which is preliminary data.</text>
</comment>
<evidence type="ECO:0000313" key="2">
    <source>
        <dbReference type="Proteomes" id="UP000053904"/>
    </source>
</evidence>
<gene>
    <name evidence="1" type="ORF">XD93_0906</name>
</gene>
<proteinExistence type="predicted"/>
<dbReference type="EMBL" id="LGGO01000149">
    <property type="protein sequence ID" value="KUK76456.1"/>
    <property type="molecule type" value="Genomic_DNA"/>
</dbReference>
<name>A0A101HGK4_9BACT</name>
<reference evidence="2" key="1">
    <citation type="journal article" date="2015" name="MBio">
        <title>Genome-Resolved Metagenomic Analysis Reveals Roles for Candidate Phyla and Other Microbial Community Members in Biogeochemical Transformations in Oil Reservoirs.</title>
        <authorList>
            <person name="Hu P."/>
            <person name="Tom L."/>
            <person name="Singh A."/>
            <person name="Thomas B.C."/>
            <person name="Baker B.J."/>
            <person name="Piceno Y.M."/>
            <person name="Andersen G.L."/>
            <person name="Banfield J.F."/>
        </authorList>
    </citation>
    <scope>NUCLEOTIDE SEQUENCE [LARGE SCALE GENOMIC DNA]</scope>
</reference>
<protein>
    <submittedName>
        <fullName evidence="1">Uncharacterized protein</fullName>
    </submittedName>
</protein>